<feature type="transmembrane region" description="Helical" evidence="1">
    <location>
        <begin position="53"/>
        <end position="81"/>
    </location>
</feature>
<name>A0A318MZF3_9PROT</name>
<protein>
    <submittedName>
        <fullName evidence="3">Cytochrome B</fullName>
    </submittedName>
</protein>
<sequence>MLKHLYARALQLAASQYAIFWLMLTAFSEASFFPIPPDILLCPMILAKRCKAWLYATVTTLSSVVGGLLGWIIGAFLLHYLAMPIIHFYHAEQQLINLQDKFNTYGVWIILIKGLTPIPYKFITITAGAAHFALIPFLLASLITRGSRFFLEAVLLYFFGSSIQDFIEKRLIWVTSFICLLLISGIIAFKYI</sequence>
<dbReference type="InterPro" id="IPR032816">
    <property type="entry name" value="VTT_dom"/>
</dbReference>
<proteinExistence type="predicted"/>
<dbReference type="GO" id="GO:0005886">
    <property type="term" value="C:plasma membrane"/>
    <property type="evidence" value="ECO:0007669"/>
    <property type="project" value="TreeGrafter"/>
</dbReference>
<dbReference type="Pfam" id="PF09335">
    <property type="entry name" value="VTT_dom"/>
    <property type="match status" value="1"/>
</dbReference>
<keyword evidence="4" id="KW-1185">Reference proteome</keyword>
<dbReference type="OrthoDB" id="9810270at2"/>
<feature type="transmembrane region" description="Helical" evidence="1">
    <location>
        <begin position="171"/>
        <end position="189"/>
    </location>
</feature>
<organism evidence="3 4">
    <name type="scientific">Commensalibacter melissae</name>
    <dbReference type="NCBI Taxonomy" id="2070537"/>
    <lineage>
        <taxon>Bacteria</taxon>
        <taxon>Pseudomonadati</taxon>
        <taxon>Pseudomonadota</taxon>
        <taxon>Alphaproteobacteria</taxon>
        <taxon>Acetobacterales</taxon>
        <taxon>Acetobacteraceae</taxon>
    </lineage>
</organism>
<dbReference type="AlphaFoldDB" id="A0A318MZF3"/>
<gene>
    <name evidence="3" type="ORF">DK869_03280</name>
</gene>
<dbReference type="InterPro" id="IPR051311">
    <property type="entry name" value="DedA_domain"/>
</dbReference>
<evidence type="ECO:0000313" key="3">
    <source>
        <dbReference type="EMBL" id="PXZ02030.1"/>
    </source>
</evidence>
<dbReference type="PANTHER" id="PTHR42709:SF11">
    <property type="entry name" value="DEDA FAMILY PROTEIN"/>
    <property type="match status" value="1"/>
</dbReference>
<dbReference type="PANTHER" id="PTHR42709">
    <property type="entry name" value="ALKALINE PHOSPHATASE LIKE PROTEIN"/>
    <property type="match status" value="1"/>
</dbReference>
<feature type="domain" description="VTT" evidence="2">
    <location>
        <begin position="51"/>
        <end position="157"/>
    </location>
</feature>
<keyword evidence="1" id="KW-1133">Transmembrane helix</keyword>
<keyword evidence="1" id="KW-0812">Transmembrane</keyword>
<feature type="transmembrane region" description="Helical" evidence="1">
    <location>
        <begin position="132"/>
        <end position="159"/>
    </location>
</feature>
<reference evidence="3 4" key="1">
    <citation type="submission" date="2018-05" db="EMBL/GenBank/DDBJ databases">
        <title>Reference genomes for bee gut microbiota database.</title>
        <authorList>
            <person name="Ellegaard K.M."/>
        </authorList>
    </citation>
    <scope>NUCLEOTIDE SEQUENCE [LARGE SCALE GENOMIC DNA]</scope>
    <source>
        <strain evidence="3 4">ESL0284</strain>
    </source>
</reference>
<evidence type="ECO:0000256" key="1">
    <source>
        <dbReference type="SAM" id="Phobius"/>
    </source>
</evidence>
<dbReference type="EMBL" id="QGLT01000001">
    <property type="protein sequence ID" value="PXZ02030.1"/>
    <property type="molecule type" value="Genomic_DNA"/>
</dbReference>
<dbReference type="RefSeq" id="WP_110438548.1">
    <property type="nucleotide sequence ID" value="NZ_CP046393.1"/>
</dbReference>
<evidence type="ECO:0000313" key="4">
    <source>
        <dbReference type="Proteomes" id="UP000247565"/>
    </source>
</evidence>
<keyword evidence="1" id="KW-0472">Membrane</keyword>
<evidence type="ECO:0000259" key="2">
    <source>
        <dbReference type="Pfam" id="PF09335"/>
    </source>
</evidence>
<dbReference type="Proteomes" id="UP000247565">
    <property type="component" value="Unassembled WGS sequence"/>
</dbReference>
<accession>A0A318MZF3</accession>
<comment type="caution">
    <text evidence="3">The sequence shown here is derived from an EMBL/GenBank/DDBJ whole genome shotgun (WGS) entry which is preliminary data.</text>
</comment>